<dbReference type="GO" id="GO:0000785">
    <property type="term" value="C:chromatin"/>
    <property type="evidence" value="ECO:0007669"/>
    <property type="project" value="TreeGrafter"/>
</dbReference>
<dbReference type="InterPro" id="IPR016024">
    <property type="entry name" value="ARM-type_fold"/>
</dbReference>
<dbReference type="PANTHER" id="PTHR12663:SF0">
    <property type="entry name" value="PRECOCIOUS DISSOCIATION OF SISTERS 5, ISOFORM A"/>
    <property type="match status" value="1"/>
</dbReference>
<dbReference type="GO" id="GO:0005634">
    <property type="term" value="C:nucleus"/>
    <property type="evidence" value="ECO:0007669"/>
    <property type="project" value="UniProtKB-SubCell"/>
</dbReference>
<accession>A0A9P6MLM3</accession>
<name>A0A9P6MLM3_9FUNG</name>
<evidence type="ECO:0008006" key="9">
    <source>
        <dbReference type="Google" id="ProtNLM"/>
    </source>
</evidence>
<proteinExistence type="predicted"/>
<evidence type="ECO:0000313" key="7">
    <source>
        <dbReference type="EMBL" id="KAG0006885.1"/>
    </source>
</evidence>
<feature type="compositionally biased region" description="Basic residues" evidence="6">
    <location>
        <begin position="1173"/>
        <end position="1183"/>
    </location>
</feature>
<dbReference type="InterPro" id="IPR039776">
    <property type="entry name" value="Pds5"/>
</dbReference>
<keyword evidence="5" id="KW-0131">Cell cycle</keyword>
<dbReference type="CDD" id="cd19953">
    <property type="entry name" value="PDS5"/>
    <property type="match status" value="1"/>
</dbReference>
<sequence length="1202" mass="136862">MVTPSSVELQFQKRLEGTPAQLFKKLKVSLSINSPCLILKQEEEELKTIGQETMDVSSLKDISQQLIDPSIVNHKDKGVRIYAACCIAGTLRICISNALYKQSLKTIFELFVGELRHVANPSSSYFDAYYNLLESLSAVRNIVLLTHIKNFGGIMIDLFRNIFDIIRPQQAKNMHICMSNLLQNIIYETKNLPQEIVDILLAQFLHKQKFDNPAAYRLACELCKACADKLQRYVFQYFSDIISTTEKEELTSKDMADLQTVHQLAIELNKGAPTLLLSVIPQLEEELKLSDVAIRALVTKSLGEMFAEPSSQLATQYESTWKTWLQRRNDKVPQVRIVWIESLVSLIKTHGNLAKELSEGLAEKLVDPDEKVRAIACKTIGKFDYETSLHHIQKNTLIQVGHRCRDKKKLVSKEAIHTLSVLYNQAYPEIEIGTQASISHFTWMPSAILHAVYVNDNEISSYVDNAVFTTLFPPQGNTVSRAHRLITTFAALDDKGRTGLLSVLRRSVDARYYMAAFLQLLKTKEASTNKDVDSEEYEKKLNAVIKILCDRLPDPVKSSLLLHKYAQLHDDKFYKLIYDCMDSKQPLKEIKKTAKELLSRIENVSPQIFEVFSILIQRISLTLVNSEILSELIKSIGDDEEYRLVSGELLRSISLIFPAIFRDHLVEITSMLRDSEFPGASDSLYTLAEFAKQFPKSVPADAKAKETLRSFLESGMVVQARHATIVLASIPDNDRMCKEIADSIVERLVITSTSLQRDLAVLSQLALFSPQVFETISSSVISFIIKKLLMNNTLEQESMYGPTDDWVEKQNLDEYSLSKIMGLKVLVNRAIVLHESDPASAQDAVRPVFKLLWTIINNDGELVNEKNTNAVLKSHLKLNAARLVIKLTRNRPVYEKMVTVADYNQLALVIQDPVFRVRQGFAGRIMKYLRAKELHIRYLAVLILAAHEPENEWRLQVRGFLSQQSRAQDNESKLMLNELTLARAMHLLANHPDFIQKSTPEETVFFDHQLEHSVEDLNMTAKYIEFYLETMSNSENVSLIFHITSLVKTFRFANPNDHTQNLYVLSDLSQYLIQERCRSHNWALTSYPGQVKLPRELFIPLGQSDLAVDVSATNYLLEDWVSARQHKSERKHKVTEDRKIGQAAKRRSRSPSPSEADGMNGAEGEKGLISPPRAKRTKSSKTRRVSDEPTRRYAKHHDSWDW</sequence>
<dbReference type="OrthoDB" id="200660at2759"/>
<dbReference type="Proteomes" id="UP000749646">
    <property type="component" value="Unassembled WGS sequence"/>
</dbReference>
<gene>
    <name evidence="7" type="ORF">BGZ65_002293</name>
</gene>
<evidence type="ECO:0000256" key="5">
    <source>
        <dbReference type="ARBA" id="ARBA00023306"/>
    </source>
</evidence>
<feature type="compositionally biased region" description="Basic and acidic residues" evidence="6">
    <location>
        <begin position="1184"/>
        <end position="1202"/>
    </location>
</feature>
<comment type="subcellular location">
    <subcellularLocation>
        <location evidence="1">Nucleus</location>
    </subcellularLocation>
</comment>
<evidence type="ECO:0000313" key="8">
    <source>
        <dbReference type="Proteomes" id="UP000749646"/>
    </source>
</evidence>
<organism evidence="7 8">
    <name type="scientific">Modicella reniformis</name>
    <dbReference type="NCBI Taxonomy" id="1440133"/>
    <lineage>
        <taxon>Eukaryota</taxon>
        <taxon>Fungi</taxon>
        <taxon>Fungi incertae sedis</taxon>
        <taxon>Mucoromycota</taxon>
        <taxon>Mortierellomycotina</taxon>
        <taxon>Mortierellomycetes</taxon>
        <taxon>Mortierellales</taxon>
        <taxon>Mortierellaceae</taxon>
        <taxon>Modicella</taxon>
    </lineage>
</organism>
<keyword evidence="8" id="KW-1185">Reference proteome</keyword>
<dbReference type="GO" id="GO:0007064">
    <property type="term" value="P:mitotic sister chromatid cohesion"/>
    <property type="evidence" value="ECO:0007669"/>
    <property type="project" value="InterPro"/>
</dbReference>
<evidence type="ECO:0000256" key="4">
    <source>
        <dbReference type="ARBA" id="ARBA00023242"/>
    </source>
</evidence>
<dbReference type="GO" id="GO:0006281">
    <property type="term" value="P:DNA repair"/>
    <property type="evidence" value="ECO:0007669"/>
    <property type="project" value="TreeGrafter"/>
</dbReference>
<evidence type="ECO:0000256" key="1">
    <source>
        <dbReference type="ARBA" id="ARBA00004123"/>
    </source>
</evidence>
<reference evidence="7" key="1">
    <citation type="journal article" date="2020" name="Fungal Divers.">
        <title>Resolving the Mortierellaceae phylogeny through synthesis of multi-gene phylogenetics and phylogenomics.</title>
        <authorList>
            <person name="Vandepol N."/>
            <person name="Liber J."/>
            <person name="Desiro A."/>
            <person name="Na H."/>
            <person name="Kennedy M."/>
            <person name="Barry K."/>
            <person name="Grigoriev I.V."/>
            <person name="Miller A.N."/>
            <person name="O'Donnell K."/>
            <person name="Stajich J.E."/>
            <person name="Bonito G."/>
        </authorList>
    </citation>
    <scope>NUCLEOTIDE SEQUENCE</scope>
    <source>
        <strain evidence="7">MES-2147</strain>
    </source>
</reference>
<evidence type="ECO:0000256" key="2">
    <source>
        <dbReference type="ARBA" id="ARBA00022618"/>
    </source>
</evidence>
<feature type="region of interest" description="Disordered" evidence="6">
    <location>
        <begin position="1127"/>
        <end position="1202"/>
    </location>
</feature>
<evidence type="ECO:0000256" key="3">
    <source>
        <dbReference type="ARBA" id="ARBA00022776"/>
    </source>
</evidence>
<dbReference type="Pfam" id="PF20168">
    <property type="entry name" value="PDS5"/>
    <property type="match status" value="1"/>
</dbReference>
<keyword evidence="2" id="KW-0132">Cell division</keyword>
<dbReference type="GO" id="GO:0051301">
    <property type="term" value="P:cell division"/>
    <property type="evidence" value="ECO:0007669"/>
    <property type="project" value="UniProtKB-KW"/>
</dbReference>
<dbReference type="PANTHER" id="PTHR12663">
    <property type="entry name" value="ANDROGEN INDUCED INHIBITOR OF PROLIFERATION AS3 / PDS5-RELATED"/>
    <property type="match status" value="1"/>
</dbReference>
<dbReference type="AlphaFoldDB" id="A0A9P6MLM3"/>
<comment type="caution">
    <text evidence="7">The sequence shown here is derived from an EMBL/GenBank/DDBJ whole genome shotgun (WGS) entry which is preliminary data.</text>
</comment>
<keyword evidence="4" id="KW-0539">Nucleus</keyword>
<dbReference type="Gene3D" id="1.25.10.10">
    <property type="entry name" value="Leucine-rich Repeat Variant"/>
    <property type="match status" value="1"/>
</dbReference>
<protein>
    <recommendedName>
        <fullName evidence="9">Sister chromatid cohesion protein</fullName>
    </recommendedName>
</protein>
<evidence type="ECO:0000256" key="6">
    <source>
        <dbReference type="SAM" id="MobiDB-lite"/>
    </source>
</evidence>
<dbReference type="InterPro" id="IPR011989">
    <property type="entry name" value="ARM-like"/>
</dbReference>
<keyword evidence="3" id="KW-0498">Mitosis</keyword>
<dbReference type="EMBL" id="JAAAHW010000041">
    <property type="protein sequence ID" value="KAG0006885.1"/>
    <property type="molecule type" value="Genomic_DNA"/>
</dbReference>
<dbReference type="SUPFAM" id="SSF48371">
    <property type="entry name" value="ARM repeat"/>
    <property type="match status" value="1"/>
</dbReference>